<gene>
    <name evidence="2" type="ORF">SAMN04488564_101176</name>
</gene>
<dbReference type="STRING" id="84724.SAMN04488564_101176"/>
<sequence length="91" mass="9505">MQLLGKPISECHALCVQTAQWGNPMSGPAVAVLTGLAFLGPFFGWPLGLPPERGTAVQLGLVLAAGCLVLTKLNTARRDVRAALPDVSRPT</sequence>
<evidence type="ECO:0000313" key="3">
    <source>
        <dbReference type="Proteomes" id="UP000198583"/>
    </source>
</evidence>
<proteinExistence type="predicted"/>
<accession>A0A1I6CS50</accession>
<feature type="transmembrane region" description="Helical" evidence="1">
    <location>
        <begin position="29"/>
        <end position="48"/>
    </location>
</feature>
<dbReference type="AlphaFoldDB" id="A0A1I6CS50"/>
<feature type="transmembrane region" description="Helical" evidence="1">
    <location>
        <begin position="54"/>
        <end position="71"/>
    </location>
</feature>
<protein>
    <submittedName>
        <fullName evidence="2">Uncharacterized protein</fullName>
    </submittedName>
</protein>
<name>A0A1I6CS50_9PSEU</name>
<dbReference type="Proteomes" id="UP000198583">
    <property type="component" value="Unassembled WGS sequence"/>
</dbReference>
<keyword evidence="1" id="KW-0472">Membrane</keyword>
<reference evidence="3" key="1">
    <citation type="submission" date="2016-10" db="EMBL/GenBank/DDBJ databases">
        <authorList>
            <person name="Varghese N."/>
            <person name="Submissions S."/>
        </authorList>
    </citation>
    <scope>NUCLEOTIDE SEQUENCE [LARGE SCALE GENOMIC DNA]</scope>
    <source>
        <strain evidence="3">DSM 44232</strain>
    </source>
</reference>
<dbReference type="EMBL" id="FOYL01000001">
    <property type="protein sequence ID" value="SFQ95947.1"/>
    <property type="molecule type" value="Genomic_DNA"/>
</dbReference>
<keyword evidence="1" id="KW-1133">Transmembrane helix</keyword>
<organism evidence="2 3">
    <name type="scientific">Lentzea waywayandensis</name>
    <dbReference type="NCBI Taxonomy" id="84724"/>
    <lineage>
        <taxon>Bacteria</taxon>
        <taxon>Bacillati</taxon>
        <taxon>Actinomycetota</taxon>
        <taxon>Actinomycetes</taxon>
        <taxon>Pseudonocardiales</taxon>
        <taxon>Pseudonocardiaceae</taxon>
        <taxon>Lentzea</taxon>
    </lineage>
</organism>
<keyword evidence="3" id="KW-1185">Reference proteome</keyword>
<evidence type="ECO:0000313" key="2">
    <source>
        <dbReference type="EMBL" id="SFQ95947.1"/>
    </source>
</evidence>
<keyword evidence="1" id="KW-0812">Transmembrane</keyword>
<dbReference type="RefSeq" id="WP_093587806.1">
    <property type="nucleotide sequence ID" value="NZ_FOYL01000001.1"/>
</dbReference>
<evidence type="ECO:0000256" key="1">
    <source>
        <dbReference type="SAM" id="Phobius"/>
    </source>
</evidence>